<evidence type="ECO:0000256" key="3">
    <source>
        <dbReference type="ARBA" id="ARBA00023235"/>
    </source>
</evidence>
<dbReference type="Pfam" id="PF01168">
    <property type="entry name" value="Ala_racemase_N"/>
    <property type="match status" value="1"/>
</dbReference>
<dbReference type="InterPro" id="IPR011079">
    <property type="entry name" value="Ala_racemase_C"/>
</dbReference>
<evidence type="ECO:0000259" key="7">
    <source>
        <dbReference type="SMART" id="SM01005"/>
    </source>
</evidence>
<dbReference type="InterPro" id="IPR000821">
    <property type="entry name" value="Ala_racemase"/>
</dbReference>
<reference evidence="9" key="1">
    <citation type="submission" date="2016-10" db="EMBL/GenBank/DDBJ databases">
        <authorList>
            <person name="Varghese N."/>
            <person name="Submissions S."/>
        </authorList>
    </citation>
    <scope>NUCLEOTIDE SEQUENCE [LARGE SCALE GENOMIC DNA]</scope>
    <source>
        <strain evidence="9">DSM 10002</strain>
    </source>
</reference>
<name>A0A1H2LEP0_9ACTO</name>
<comment type="pathway">
    <text evidence="4">Amino-acid biosynthesis; D-alanine biosynthesis; D-alanine from L-alanine: step 1/1.</text>
</comment>
<evidence type="ECO:0000256" key="6">
    <source>
        <dbReference type="PIRSR" id="PIRSR600821-52"/>
    </source>
</evidence>
<dbReference type="HAMAP" id="MF_01201">
    <property type="entry name" value="Ala_racemase"/>
    <property type="match status" value="1"/>
</dbReference>
<feature type="modified residue" description="N6-(pyridoxal phosphate)lysine" evidence="4 5">
    <location>
        <position position="36"/>
    </location>
</feature>
<proteinExistence type="inferred from homology"/>
<dbReference type="SUPFAM" id="SSF50621">
    <property type="entry name" value="Alanine racemase C-terminal domain-like"/>
    <property type="match status" value="1"/>
</dbReference>
<dbReference type="InterPro" id="IPR020622">
    <property type="entry name" value="Ala_racemase_pyridoxalP-BS"/>
</dbReference>
<dbReference type="SUPFAM" id="SSF51419">
    <property type="entry name" value="PLP-binding barrel"/>
    <property type="match status" value="1"/>
</dbReference>
<organism evidence="8 9">
    <name type="scientific">Arcanobacterium phocae</name>
    <dbReference type="NCBI Taxonomy" id="131112"/>
    <lineage>
        <taxon>Bacteria</taxon>
        <taxon>Bacillati</taxon>
        <taxon>Actinomycetota</taxon>
        <taxon>Actinomycetes</taxon>
        <taxon>Actinomycetales</taxon>
        <taxon>Actinomycetaceae</taxon>
        <taxon>Arcanobacterium</taxon>
    </lineage>
</organism>
<dbReference type="Gene3D" id="2.40.37.10">
    <property type="entry name" value="Lyase, Ornithine Decarboxylase, Chain A, domain 1"/>
    <property type="match status" value="1"/>
</dbReference>
<dbReference type="AlphaFoldDB" id="A0A1H2LEP0"/>
<dbReference type="InterPro" id="IPR009006">
    <property type="entry name" value="Ala_racemase/Decarboxylase_C"/>
</dbReference>
<dbReference type="GO" id="GO:0005829">
    <property type="term" value="C:cytosol"/>
    <property type="evidence" value="ECO:0007669"/>
    <property type="project" value="TreeGrafter"/>
</dbReference>
<dbReference type="RefSeq" id="WP_091280325.1">
    <property type="nucleotide sequence ID" value="NZ_JABAPL010000010.1"/>
</dbReference>
<dbReference type="SMART" id="SM01005">
    <property type="entry name" value="Ala_racemase_C"/>
    <property type="match status" value="1"/>
</dbReference>
<feature type="domain" description="Alanine racemase C-terminal" evidence="7">
    <location>
        <begin position="248"/>
        <end position="373"/>
    </location>
</feature>
<evidence type="ECO:0000256" key="1">
    <source>
        <dbReference type="ARBA" id="ARBA00001933"/>
    </source>
</evidence>
<feature type="active site" description="Proton acceptor; specific for L-alanine" evidence="4">
    <location>
        <position position="269"/>
    </location>
</feature>
<dbReference type="GO" id="GO:0030170">
    <property type="term" value="F:pyridoxal phosphate binding"/>
    <property type="evidence" value="ECO:0007669"/>
    <property type="project" value="UniProtKB-UniRule"/>
</dbReference>
<comment type="cofactor">
    <cofactor evidence="1 4 5">
        <name>pyridoxal 5'-phosphate</name>
        <dbReference type="ChEBI" id="CHEBI:597326"/>
    </cofactor>
</comment>
<dbReference type="OrthoDB" id="9813814at2"/>
<keyword evidence="9" id="KW-1185">Reference proteome</keyword>
<evidence type="ECO:0000313" key="8">
    <source>
        <dbReference type="EMBL" id="SDU79477.1"/>
    </source>
</evidence>
<evidence type="ECO:0000256" key="5">
    <source>
        <dbReference type="PIRSR" id="PIRSR600821-50"/>
    </source>
</evidence>
<dbReference type="PROSITE" id="PS00395">
    <property type="entry name" value="ALANINE_RACEMASE"/>
    <property type="match status" value="1"/>
</dbReference>
<dbReference type="EC" id="5.1.1.1" evidence="4"/>
<dbReference type="CDD" id="cd00430">
    <property type="entry name" value="PLPDE_III_AR"/>
    <property type="match status" value="1"/>
</dbReference>
<dbReference type="GO" id="GO:0030632">
    <property type="term" value="P:D-alanine biosynthetic process"/>
    <property type="evidence" value="ECO:0007669"/>
    <property type="project" value="UniProtKB-UniRule"/>
</dbReference>
<feature type="binding site" evidence="4 6">
    <location>
        <position position="317"/>
    </location>
    <ligand>
        <name>substrate</name>
    </ligand>
</feature>
<dbReference type="GO" id="GO:0008784">
    <property type="term" value="F:alanine racemase activity"/>
    <property type="evidence" value="ECO:0007669"/>
    <property type="project" value="UniProtKB-UniRule"/>
</dbReference>
<comment type="catalytic activity">
    <reaction evidence="4">
        <text>L-alanine = D-alanine</text>
        <dbReference type="Rhea" id="RHEA:20249"/>
        <dbReference type="ChEBI" id="CHEBI:57416"/>
        <dbReference type="ChEBI" id="CHEBI:57972"/>
        <dbReference type="EC" id="5.1.1.1"/>
    </reaction>
</comment>
<dbReference type="EMBL" id="LT629804">
    <property type="protein sequence ID" value="SDU79477.1"/>
    <property type="molecule type" value="Genomic_DNA"/>
</dbReference>
<dbReference type="PANTHER" id="PTHR30511">
    <property type="entry name" value="ALANINE RACEMASE"/>
    <property type="match status" value="1"/>
</dbReference>
<dbReference type="Gene3D" id="3.20.20.10">
    <property type="entry name" value="Alanine racemase"/>
    <property type="match status" value="1"/>
</dbReference>
<sequence length="374" mass="40349">MTNKAPARALISRRAFEQNVAVVRHHTTSKLMAIVKANGYGHGVELIAQWAWEAGIDWLGLAQLNEALALRQTHTHGHILAWIFAPGSDFQRAIEQNIDLSVGATWAIDEIAAAARACGRPARIHIKVDTGMTRGGFDLDQLPSVFARVKALAAEGIVDIIGLWSHLACADDPRSDAATTEQVECFEAAREYARQAGVTIPLCHLAASSGILWHPQTHYDMVRPGIVLYGLSPNPQCATASDLGLEPLMTLEADVILTREVPSGVGVSYGHTHITDQPTRLAVVPVGYADGISRHASNTLSVTLNGDQAPIRGVVCMDQFVVEAPTAQAGDTAVLFGPHKHGYLTADDWAEKTDTINYEIFCNLGPRIPRIPVD</sequence>
<dbReference type="GO" id="GO:0009252">
    <property type="term" value="P:peptidoglycan biosynthetic process"/>
    <property type="evidence" value="ECO:0007669"/>
    <property type="project" value="TreeGrafter"/>
</dbReference>
<dbReference type="UniPathway" id="UPA00042">
    <property type="reaction ID" value="UER00497"/>
</dbReference>
<dbReference type="FunFam" id="3.20.20.10:FF:000002">
    <property type="entry name" value="Alanine racemase"/>
    <property type="match status" value="1"/>
</dbReference>
<evidence type="ECO:0000313" key="9">
    <source>
        <dbReference type="Proteomes" id="UP000214355"/>
    </source>
</evidence>
<dbReference type="Pfam" id="PF00842">
    <property type="entry name" value="Ala_racemase_C"/>
    <property type="match status" value="1"/>
</dbReference>
<keyword evidence="3 4" id="KW-0413">Isomerase</keyword>
<keyword evidence="2 4" id="KW-0663">Pyridoxal phosphate</keyword>
<dbReference type="STRING" id="131112.SAMN04489737_0889"/>
<gene>
    <name evidence="8" type="ORF">SAMN04489737_0889</name>
</gene>
<comment type="function">
    <text evidence="4">Catalyzes the interconversion of L-alanine and D-alanine. May also act on other amino acids.</text>
</comment>
<dbReference type="PANTHER" id="PTHR30511:SF0">
    <property type="entry name" value="ALANINE RACEMASE, CATABOLIC-RELATED"/>
    <property type="match status" value="1"/>
</dbReference>
<dbReference type="PRINTS" id="PR00992">
    <property type="entry name" value="ALARACEMASE"/>
</dbReference>
<evidence type="ECO:0000256" key="4">
    <source>
        <dbReference type="HAMAP-Rule" id="MF_01201"/>
    </source>
</evidence>
<dbReference type="GeneID" id="65344627"/>
<feature type="binding site" evidence="4 6">
    <location>
        <position position="134"/>
    </location>
    <ligand>
        <name>substrate</name>
    </ligand>
</feature>
<dbReference type="NCBIfam" id="TIGR00492">
    <property type="entry name" value="alr"/>
    <property type="match status" value="1"/>
</dbReference>
<dbReference type="Proteomes" id="UP000214355">
    <property type="component" value="Chromosome I"/>
</dbReference>
<accession>A0A1H2LEP0</accession>
<dbReference type="InterPro" id="IPR029066">
    <property type="entry name" value="PLP-binding_barrel"/>
</dbReference>
<comment type="similarity">
    <text evidence="4">Belongs to the alanine racemase family.</text>
</comment>
<protein>
    <recommendedName>
        <fullName evidence="4">Alanine racemase</fullName>
        <ecNumber evidence="4">5.1.1.1</ecNumber>
    </recommendedName>
</protein>
<evidence type="ECO:0000256" key="2">
    <source>
        <dbReference type="ARBA" id="ARBA00022898"/>
    </source>
</evidence>
<dbReference type="InterPro" id="IPR001608">
    <property type="entry name" value="Ala_racemase_N"/>
</dbReference>
<feature type="active site" description="Proton acceptor; specific for D-alanine" evidence="4">
    <location>
        <position position="36"/>
    </location>
</feature>